<protein>
    <recommendedName>
        <fullName evidence="4">Secreted protein</fullName>
    </recommendedName>
</protein>
<evidence type="ECO:0000313" key="3">
    <source>
        <dbReference type="Proteomes" id="UP000499080"/>
    </source>
</evidence>
<name>A0A4Y2S1D4_ARAVE</name>
<feature type="signal peptide" evidence="1">
    <location>
        <begin position="1"/>
        <end position="24"/>
    </location>
</feature>
<organism evidence="2 3">
    <name type="scientific">Araneus ventricosus</name>
    <name type="common">Orbweaver spider</name>
    <name type="synonym">Epeira ventricosa</name>
    <dbReference type="NCBI Taxonomy" id="182803"/>
    <lineage>
        <taxon>Eukaryota</taxon>
        <taxon>Metazoa</taxon>
        <taxon>Ecdysozoa</taxon>
        <taxon>Arthropoda</taxon>
        <taxon>Chelicerata</taxon>
        <taxon>Arachnida</taxon>
        <taxon>Araneae</taxon>
        <taxon>Araneomorphae</taxon>
        <taxon>Entelegynae</taxon>
        <taxon>Araneoidea</taxon>
        <taxon>Araneidae</taxon>
        <taxon>Araneus</taxon>
    </lineage>
</organism>
<keyword evidence="3" id="KW-1185">Reference proteome</keyword>
<evidence type="ECO:0000256" key="1">
    <source>
        <dbReference type="SAM" id="SignalP"/>
    </source>
</evidence>
<keyword evidence="1" id="KW-0732">Signal</keyword>
<dbReference type="AlphaFoldDB" id="A0A4Y2S1D4"/>
<gene>
    <name evidence="2" type="ORF">AVEN_227933_1</name>
</gene>
<sequence length="66" mass="7230">MLQIASRLLVYLVCLAIYVDESMASNLSRQVSCYELVCFISLASLLKLGSETAASRRLNVSTILST</sequence>
<reference evidence="2 3" key="1">
    <citation type="journal article" date="2019" name="Sci. Rep.">
        <title>Orb-weaving spider Araneus ventricosus genome elucidates the spidroin gene catalogue.</title>
        <authorList>
            <person name="Kono N."/>
            <person name="Nakamura H."/>
            <person name="Ohtoshi R."/>
            <person name="Moran D.A.P."/>
            <person name="Shinohara A."/>
            <person name="Yoshida Y."/>
            <person name="Fujiwara M."/>
            <person name="Mori M."/>
            <person name="Tomita M."/>
            <person name="Arakawa K."/>
        </authorList>
    </citation>
    <scope>NUCLEOTIDE SEQUENCE [LARGE SCALE GENOMIC DNA]</scope>
</reference>
<dbReference type="EMBL" id="BGPR01019397">
    <property type="protein sequence ID" value="GBN81797.1"/>
    <property type="molecule type" value="Genomic_DNA"/>
</dbReference>
<accession>A0A4Y2S1D4</accession>
<dbReference type="Proteomes" id="UP000499080">
    <property type="component" value="Unassembled WGS sequence"/>
</dbReference>
<feature type="chain" id="PRO_5021245372" description="Secreted protein" evidence="1">
    <location>
        <begin position="25"/>
        <end position="66"/>
    </location>
</feature>
<comment type="caution">
    <text evidence="2">The sequence shown here is derived from an EMBL/GenBank/DDBJ whole genome shotgun (WGS) entry which is preliminary data.</text>
</comment>
<evidence type="ECO:0000313" key="2">
    <source>
        <dbReference type="EMBL" id="GBN81797.1"/>
    </source>
</evidence>
<evidence type="ECO:0008006" key="4">
    <source>
        <dbReference type="Google" id="ProtNLM"/>
    </source>
</evidence>
<proteinExistence type="predicted"/>